<evidence type="ECO:0000313" key="2">
    <source>
        <dbReference type="Proteomes" id="UP001549098"/>
    </source>
</evidence>
<reference evidence="1 2" key="1">
    <citation type="submission" date="2024-06" db="EMBL/GenBank/DDBJ databases">
        <title>Genomic Encyclopedia of Type Strains, Phase IV (KMG-IV): sequencing the most valuable type-strain genomes for metagenomic binning, comparative biology and taxonomic classification.</title>
        <authorList>
            <person name="Goeker M."/>
        </authorList>
    </citation>
    <scope>NUCLEOTIDE SEQUENCE [LARGE SCALE GENOMIC DNA]</scope>
    <source>
        <strain evidence="1 2">DSM 17253</strain>
    </source>
</reference>
<comment type="caution">
    <text evidence="1">The sequence shown here is derived from an EMBL/GenBank/DDBJ whole genome shotgun (WGS) entry which is preliminary data.</text>
</comment>
<evidence type="ECO:0000313" key="1">
    <source>
        <dbReference type="EMBL" id="MET3548253.1"/>
    </source>
</evidence>
<protein>
    <submittedName>
        <fullName evidence="1">Uncharacterized protein</fullName>
    </submittedName>
</protein>
<organism evidence="1 2">
    <name type="scientific">Paenibacillus favisporus</name>
    <dbReference type="NCBI Taxonomy" id="221028"/>
    <lineage>
        <taxon>Bacteria</taxon>
        <taxon>Bacillati</taxon>
        <taxon>Bacillota</taxon>
        <taxon>Bacilli</taxon>
        <taxon>Bacillales</taxon>
        <taxon>Paenibacillaceae</taxon>
        <taxon>Paenibacillus</taxon>
    </lineage>
</organism>
<dbReference type="EMBL" id="JBEPLV010000006">
    <property type="protein sequence ID" value="MET3548253.1"/>
    <property type="molecule type" value="Genomic_DNA"/>
</dbReference>
<accession>A0ABV2F901</accession>
<gene>
    <name evidence="1" type="ORF">ABID47_004883</name>
</gene>
<keyword evidence="2" id="KW-1185">Reference proteome</keyword>
<sequence>MRISPLFYERIASHPLIADTRHAVYISSVYSENGVFDLSLNDC</sequence>
<proteinExistence type="predicted"/>
<name>A0ABV2F901_9BACL</name>
<dbReference type="Proteomes" id="UP001549098">
    <property type="component" value="Unassembled WGS sequence"/>
</dbReference>